<reference evidence="1 2" key="1">
    <citation type="submission" date="2009-11" db="EMBL/GenBank/DDBJ databases">
        <title>Annotation of Allomyces macrogynus ATCC 38327.</title>
        <authorList>
            <consortium name="The Broad Institute Genome Sequencing Platform"/>
            <person name="Russ C."/>
            <person name="Cuomo C."/>
            <person name="Burger G."/>
            <person name="Gray M.W."/>
            <person name="Holland P.W.H."/>
            <person name="King N."/>
            <person name="Lang F.B.F."/>
            <person name="Roger A.J."/>
            <person name="Ruiz-Trillo I."/>
            <person name="Young S.K."/>
            <person name="Zeng Q."/>
            <person name="Gargeya S."/>
            <person name="Fitzgerald M."/>
            <person name="Haas B."/>
            <person name="Abouelleil A."/>
            <person name="Alvarado L."/>
            <person name="Arachchi H.M."/>
            <person name="Berlin A."/>
            <person name="Chapman S.B."/>
            <person name="Gearin G."/>
            <person name="Goldberg J."/>
            <person name="Griggs A."/>
            <person name="Gujja S."/>
            <person name="Hansen M."/>
            <person name="Heiman D."/>
            <person name="Howarth C."/>
            <person name="Larimer J."/>
            <person name="Lui A."/>
            <person name="MacDonald P.J.P."/>
            <person name="McCowen C."/>
            <person name="Montmayeur A."/>
            <person name="Murphy C."/>
            <person name="Neiman D."/>
            <person name="Pearson M."/>
            <person name="Priest M."/>
            <person name="Roberts A."/>
            <person name="Saif S."/>
            <person name="Shea T."/>
            <person name="Sisk P."/>
            <person name="Stolte C."/>
            <person name="Sykes S."/>
            <person name="Wortman J."/>
            <person name="Nusbaum C."/>
            <person name="Birren B."/>
        </authorList>
    </citation>
    <scope>NUCLEOTIDE SEQUENCE [LARGE SCALE GENOMIC DNA]</scope>
    <source>
        <strain evidence="1 2">ATCC 38327</strain>
    </source>
</reference>
<proteinExistence type="predicted"/>
<keyword evidence="2" id="KW-1185">Reference proteome</keyword>
<dbReference type="EMBL" id="GG745329">
    <property type="protein sequence ID" value="KNE55421.1"/>
    <property type="molecule type" value="Genomic_DNA"/>
</dbReference>
<dbReference type="AlphaFoldDB" id="A0A0L0RZA9"/>
<evidence type="ECO:0000313" key="1">
    <source>
        <dbReference type="EMBL" id="KNE55421.1"/>
    </source>
</evidence>
<accession>A0A0L0RZA9</accession>
<protein>
    <submittedName>
        <fullName evidence="1">Uncharacterized protein</fullName>
    </submittedName>
</protein>
<gene>
    <name evidence="1" type="ORF">AMAG_17777</name>
</gene>
<sequence>MSVASSAPGTRALATLWASYANRPVIFFAATTKNYGNLKELSLREHLRNLGLSRALDLSNDRLFTRLAWQGVITHRQQKWGLVVFGDEQATTRAPGTSAAAVANALVVSDTAIERALSWTASSS</sequence>
<name>A0A0L0RZA9_ALLM3</name>
<reference evidence="2" key="2">
    <citation type="submission" date="2009-11" db="EMBL/GenBank/DDBJ databases">
        <title>The Genome Sequence of Allomyces macrogynus strain ATCC 38327.</title>
        <authorList>
            <consortium name="The Broad Institute Genome Sequencing Platform"/>
            <person name="Russ C."/>
            <person name="Cuomo C."/>
            <person name="Shea T."/>
            <person name="Young S.K."/>
            <person name="Zeng Q."/>
            <person name="Koehrsen M."/>
            <person name="Haas B."/>
            <person name="Borodovsky M."/>
            <person name="Guigo R."/>
            <person name="Alvarado L."/>
            <person name="Berlin A."/>
            <person name="Borenstein D."/>
            <person name="Chen Z."/>
            <person name="Engels R."/>
            <person name="Freedman E."/>
            <person name="Gellesch M."/>
            <person name="Goldberg J."/>
            <person name="Griggs A."/>
            <person name="Gujja S."/>
            <person name="Heiman D."/>
            <person name="Hepburn T."/>
            <person name="Howarth C."/>
            <person name="Jen D."/>
            <person name="Larson L."/>
            <person name="Lewis B."/>
            <person name="Mehta T."/>
            <person name="Park D."/>
            <person name="Pearson M."/>
            <person name="Roberts A."/>
            <person name="Saif S."/>
            <person name="Shenoy N."/>
            <person name="Sisk P."/>
            <person name="Stolte C."/>
            <person name="Sykes S."/>
            <person name="Walk T."/>
            <person name="White J."/>
            <person name="Yandava C."/>
            <person name="Burger G."/>
            <person name="Gray M.W."/>
            <person name="Holland P.W.H."/>
            <person name="King N."/>
            <person name="Lang F.B.F."/>
            <person name="Roger A.J."/>
            <person name="Ruiz-Trillo I."/>
            <person name="Lander E."/>
            <person name="Nusbaum C."/>
        </authorList>
    </citation>
    <scope>NUCLEOTIDE SEQUENCE [LARGE SCALE GENOMIC DNA]</scope>
    <source>
        <strain evidence="2">ATCC 38327</strain>
    </source>
</reference>
<evidence type="ECO:0000313" key="2">
    <source>
        <dbReference type="Proteomes" id="UP000054350"/>
    </source>
</evidence>
<organism evidence="1 2">
    <name type="scientific">Allomyces macrogynus (strain ATCC 38327)</name>
    <name type="common">Allomyces javanicus var. macrogynus</name>
    <dbReference type="NCBI Taxonomy" id="578462"/>
    <lineage>
        <taxon>Eukaryota</taxon>
        <taxon>Fungi</taxon>
        <taxon>Fungi incertae sedis</taxon>
        <taxon>Blastocladiomycota</taxon>
        <taxon>Blastocladiomycetes</taxon>
        <taxon>Blastocladiales</taxon>
        <taxon>Blastocladiaceae</taxon>
        <taxon>Allomyces</taxon>
    </lineage>
</organism>
<dbReference type="OrthoDB" id="5567444at2759"/>
<dbReference type="VEuPathDB" id="FungiDB:AMAG_17777"/>
<dbReference type="Proteomes" id="UP000054350">
    <property type="component" value="Unassembled WGS sequence"/>
</dbReference>